<sequence length="1406" mass="163853">MPCNHDDKSFIHDSATQEAITKLIEDFIPAPLLQHVNKSKVSPVVIHNGVINVPTVLTNLLENSNNQLKMYGNSHDLLGHLLTYTKFSLKHKKFGIPRNYLEYKEEVTKYDSSKGGLFICKQDFILHLHARVNLKYEEHVSDLGSSNPIVLLVKYCRLQNCKPSPTLVEFMKKNEDHLENSYEFARYDVEMYDEMRKTIDKMVKNTWGTRSLDTEILRKFINAHPKYFLTNSEQNSQDIPTVARIFKDGPHSFIMLAEIEKDEKTKEISKIRTDNDRIETIEAKKAYDKNLDIDFICVPIQRAKHAAVPIVTPAGSHCILISDCILELLRRLISVLRIFQTFNKQTSKKLDEVMDLLKPIINSEETSVYFVETKFLDDKKKWLDLHFSEIKRSKLVRDVGQFGFTLDFLRKELELLRLTDAFPDIMDHTKRVYDGVFKQREGQFLRTCDLIDAVEQCQLACLLNKFPRLKEFLHNQKACHRIAYLDCEKCLVSTPLKVPTVDEKNDWRVYQYNDVKIRYPKCGIPHSIEALMDLPSGTSVVSNLDFLPKGQHTQTKYFLFDLNDVNKLPKNKIYESLLSHAKFLKNLPNKKVYIRTITVETIPHVFRAETFEILNILSKQQNNPLPEHVARQAEVDMKGNIGPSQDFLSELLPLDKFLMLLEGLDIDKQLTTIIPDILYESSKNRMSEENGENFISVFNPDGKKVMSGAQAIFHVFQSLVCGIKFRGKEVCTLYNDCVKRYEKKVIDIMLKLAKTYETTFLHVELIEHLINKVQSHCTYITQSGLPHLDHQLLNILPTDQMPAEYYYVLAEMFGLPKQVANFLVGETDTSVWIYRLMYIVGWAEVVFDKPELEGLSLLVRKTAVHIIPEELIEKESDLIVSERNYKVLIKTVFIQKRVLNLPILPKIYSANSNLKNSDDITPFSVKNETDYPKNVVSAEEESNDSGVPEVDGDGIKIQERCLKCLETEKLCEETQKQMDALGNELKINLQKTAEAGQTLENFKREKEIFDKKNTLETQRLTEKYEKKVLRCDELELEIKKMEDKSLDENQKLVEKFERKEKQMNELERKMKKMERDLNGNEKKIKFLEKKLTDKDKELDQLKTSKSQLAMEKNITIENLKREVIDSSEKLKQLELALSTLQASEAKTRELNNELNQKLTQDFLRFEEIEKEISEKNQTIEKLEKARQEYSVDNEKSKKVIQNTISIFEQQLQTLRQMTGSSSEEDPYSPQIPSREESEGFRAQLWKLQKIKESMDRGDEIEQAKEMMRKMISLSDNSEIHMFAAYEFQQYEGKIQNYTQLVEVNIQKLKLTPLPDFPAFSDKFVSELWFEIKRKQEIEIKKREEIEVRDSECYFCAEEMKQDEKTLQCEHCKKVTHHKCAATWLKIHRSCAHCRQNQLDPMEFPTL</sequence>
<proteinExistence type="predicted"/>
<gene>
    <name evidence="2" type="ORF">CRE_01581</name>
</gene>
<feature type="coiled-coil region" evidence="1">
    <location>
        <begin position="1017"/>
        <end position="1199"/>
    </location>
</feature>
<dbReference type="InterPro" id="IPR013083">
    <property type="entry name" value="Znf_RING/FYVE/PHD"/>
</dbReference>
<dbReference type="EMBL" id="DS268408">
    <property type="protein sequence ID" value="EFO86343.1"/>
    <property type="molecule type" value="Genomic_DNA"/>
</dbReference>
<dbReference type="OrthoDB" id="5804203at2759"/>
<keyword evidence="1" id="KW-0175">Coiled coil</keyword>
<accession>E3LGL4</accession>
<reference evidence="2" key="1">
    <citation type="submission" date="2007-07" db="EMBL/GenBank/DDBJ databases">
        <title>PCAP assembly of the Caenorhabditis remanei genome.</title>
        <authorList>
            <consortium name="The Caenorhabditis remanei Sequencing Consortium"/>
            <person name="Wilson R.K."/>
        </authorList>
    </citation>
    <scope>NUCLEOTIDE SEQUENCE [LARGE SCALE GENOMIC DNA]</scope>
    <source>
        <strain evidence="2">PB4641</strain>
    </source>
</reference>
<evidence type="ECO:0008006" key="4">
    <source>
        <dbReference type="Google" id="ProtNLM"/>
    </source>
</evidence>
<dbReference type="GO" id="GO:0045121">
    <property type="term" value="C:membrane raft"/>
    <property type="evidence" value="ECO:0007669"/>
    <property type="project" value="TreeGrafter"/>
</dbReference>
<dbReference type="SUPFAM" id="SSF57850">
    <property type="entry name" value="RING/U-box"/>
    <property type="match status" value="1"/>
</dbReference>
<dbReference type="FunCoup" id="E3LGL4">
    <property type="interactions" value="530"/>
</dbReference>
<keyword evidence="3" id="KW-1185">Reference proteome</keyword>
<dbReference type="PANTHER" id="PTHR21447:SF13">
    <property type="entry name" value="RING-TYPE DOMAIN-CONTAINING PROTEIN"/>
    <property type="match status" value="1"/>
</dbReference>
<dbReference type="eggNOG" id="KOG0800">
    <property type="taxonomic scope" value="Eukaryota"/>
</dbReference>
<dbReference type="InParanoid" id="E3LGL4"/>
<dbReference type="STRING" id="31234.E3LGL4"/>
<dbReference type="PANTHER" id="PTHR21447">
    <property type="entry name" value="RING-TYPE DOMAIN-CONTAINING PROTEIN-RELATED"/>
    <property type="match status" value="1"/>
</dbReference>
<name>E3LGL4_CAERE</name>
<evidence type="ECO:0000256" key="1">
    <source>
        <dbReference type="SAM" id="Coils"/>
    </source>
</evidence>
<dbReference type="Proteomes" id="UP000008281">
    <property type="component" value="Unassembled WGS sequence"/>
</dbReference>
<protein>
    <recommendedName>
        <fullName evidence="4">RING-type domain-containing protein</fullName>
    </recommendedName>
</protein>
<evidence type="ECO:0000313" key="3">
    <source>
        <dbReference type="Proteomes" id="UP000008281"/>
    </source>
</evidence>
<dbReference type="Gene3D" id="3.30.40.10">
    <property type="entry name" value="Zinc/RING finger domain, C3HC4 (zinc finger)"/>
    <property type="match status" value="1"/>
</dbReference>
<evidence type="ECO:0000313" key="2">
    <source>
        <dbReference type="EMBL" id="EFO86343.1"/>
    </source>
</evidence>
<dbReference type="GO" id="GO:0045087">
    <property type="term" value="P:innate immune response"/>
    <property type="evidence" value="ECO:0007669"/>
    <property type="project" value="TreeGrafter"/>
</dbReference>
<dbReference type="HOGENOM" id="CLU_005728_0_0_1"/>
<organism evidence="3">
    <name type="scientific">Caenorhabditis remanei</name>
    <name type="common">Caenorhabditis vulgaris</name>
    <dbReference type="NCBI Taxonomy" id="31234"/>
    <lineage>
        <taxon>Eukaryota</taxon>
        <taxon>Metazoa</taxon>
        <taxon>Ecdysozoa</taxon>
        <taxon>Nematoda</taxon>
        <taxon>Chromadorea</taxon>
        <taxon>Rhabditida</taxon>
        <taxon>Rhabditina</taxon>
        <taxon>Rhabditomorpha</taxon>
        <taxon>Rhabditoidea</taxon>
        <taxon>Rhabditidae</taxon>
        <taxon>Peloderinae</taxon>
        <taxon>Caenorhabditis</taxon>
    </lineage>
</organism>